<dbReference type="AlphaFoldDB" id="A0A2I1IHU1"/>
<sequence length="282" mass="29431">MQGSTEPELRVLVWKGKSMRDSSRKPGGSLRPVSGALFVIAASINGFSDGLLDVVSYRFALIGTAVFAAAGLAMVLAAPGQQHGQSSRRKGALIGLGLSAVIGSVLVLLDTSAEKALFGEFPGFLMLVALPALIIAAAICLAAAFPAALSAEASTWLLCAILYAAVLAVTVFGVFLEGILNNNVAFPASQILALLLMTAALTCALRARELSGCAQPWKLFTLFAVLSLPTLMSIFSLPITAYGGPGQFYDFTYLDVILWFIGALALFALIAVSVGAWRSKKA</sequence>
<dbReference type="Proteomes" id="UP000242755">
    <property type="component" value="Unassembled WGS sequence"/>
</dbReference>
<dbReference type="EMBL" id="PKGO01000003">
    <property type="protein sequence ID" value="PKY70688.1"/>
    <property type="molecule type" value="Genomic_DNA"/>
</dbReference>
<feature type="transmembrane region" description="Helical" evidence="1">
    <location>
        <begin position="156"/>
        <end position="176"/>
    </location>
</feature>
<feature type="transmembrane region" description="Helical" evidence="1">
    <location>
        <begin position="59"/>
        <end position="79"/>
    </location>
</feature>
<evidence type="ECO:0000313" key="3">
    <source>
        <dbReference type="Proteomes" id="UP000242755"/>
    </source>
</evidence>
<accession>A0A2I1IHU1</accession>
<evidence type="ECO:0000256" key="1">
    <source>
        <dbReference type="SAM" id="Phobius"/>
    </source>
</evidence>
<feature type="transmembrane region" description="Helical" evidence="1">
    <location>
        <begin position="91"/>
        <end position="109"/>
    </location>
</feature>
<reference evidence="2 3" key="1">
    <citation type="submission" date="2017-12" db="EMBL/GenBank/DDBJ databases">
        <title>Phylogenetic diversity of female urinary microbiome.</title>
        <authorList>
            <person name="Thomas-White K."/>
            <person name="Wolfe A.J."/>
        </authorList>
    </citation>
    <scope>NUCLEOTIDE SEQUENCE [LARGE SCALE GENOMIC DNA]</scope>
    <source>
        <strain evidence="2 3">UMB0426</strain>
    </source>
</reference>
<feature type="transmembrane region" description="Helical" evidence="1">
    <location>
        <begin position="121"/>
        <end position="144"/>
    </location>
</feature>
<feature type="transmembrane region" description="Helical" evidence="1">
    <location>
        <begin position="29"/>
        <end position="47"/>
    </location>
</feature>
<keyword evidence="1" id="KW-1133">Transmembrane helix</keyword>
<proteinExistence type="predicted"/>
<name>A0A2I1IHU1_9MICO</name>
<evidence type="ECO:0000313" key="2">
    <source>
        <dbReference type="EMBL" id="PKY70688.1"/>
    </source>
</evidence>
<gene>
    <name evidence="2" type="ORF">CYJ40_03725</name>
</gene>
<protein>
    <submittedName>
        <fullName evidence="2">Uncharacterized protein</fullName>
    </submittedName>
</protein>
<keyword evidence="1" id="KW-0472">Membrane</keyword>
<feature type="transmembrane region" description="Helical" evidence="1">
    <location>
        <begin position="188"/>
        <end position="207"/>
    </location>
</feature>
<feature type="transmembrane region" description="Helical" evidence="1">
    <location>
        <begin position="219"/>
        <end position="244"/>
    </location>
</feature>
<organism evidence="2 3">
    <name type="scientific">Brevibacterium ravenspurgense</name>
    <dbReference type="NCBI Taxonomy" id="479117"/>
    <lineage>
        <taxon>Bacteria</taxon>
        <taxon>Bacillati</taxon>
        <taxon>Actinomycetota</taxon>
        <taxon>Actinomycetes</taxon>
        <taxon>Micrococcales</taxon>
        <taxon>Brevibacteriaceae</taxon>
        <taxon>Brevibacterium</taxon>
    </lineage>
</organism>
<comment type="caution">
    <text evidence="2">The sequence shown here is derived from an EMBL/GenBank/DDBJ whole genome shotgun (WGS) entry which is preliminary data.</text>
</comment>
<keyword evidence="1" id="KW-0812">Transmembrane</keyword>
<feature type="transmembrane region" description="Helical" evidence="1">
    <location>
        <begin position="256"/>
        <end position="277"/>
    </location>
</feature>